<feature type="repeat" description="TPR" evidence="3">
    <location>
        <begin position="647"/>
        <end position="680"/>
    </location>
</feature>
<evidence type="ECO:0000256" key="1">
    <source>
        <dbReference type="ARBA" id="ARBA00022737"/>
    </source>
</evidence>
<dbReference type="PROSITE" id="PS50005">
    <property type="entry name" value="TPR"/>
    <property type="match status" value="6"/>
</dbReference>
<evidence type="ECO:0000256" key="2">
    <source>
        <dbReference type="ARBA" id="ARBA00022803"/>
    </source>
</evidence>
<reference evidence="4 5" key="1">
    <citation type="submission" date="2016-10" db="EMBL/GenBank/DDBJ databases">
        <authorList>
            <person name="de Groot N.N."/>
        </authorList>
    </citation>
    <scope>NUCLEOTIDE SEQUENCE [LARGE SCALE GENOMIC DNA]</scope>
    <source>
        <strain evidence="4">1</strain>
    </source>
</reference>
<dbReference type="RefSeq" id="WP_090286627.1">
    <property type="nucleotide sequence ID" value="NZ_FMWO01000054.1"/>
</dbReference>
<evidence type="ECO:0000256" key="3">
    <source>
        <dbReference type="PROSITE-ProRule" id="PRU00339"/>
    </source>
</evidence>
<dbReference type="OrthoDB" id="5290951at2"/>
<dbReference type="AlphaFoldDB" id="A0A1G5SFF2"/>
<dbReference type="STRING" id="51642.NSMM_460019"/>
<feature type="repeat" description="TPR" evidence="3">
    <location>
        <begin position="70"/>
        <end position="103"/>
    </location>
</feature>
<dbReference type="EMBL" id="FMWO01000054">
    <property type="protein sequence ID" value="SCZ85926.1"/>
    <property type="molecule type" value="Genomic_DNA"/>
</dbReference>
<dbReference type="InterPro" id="IPR019734">
    <property type="entry name" value="TPR_rpt"/>
</dbReference>
<dbReference type="SUPFAM" id="SSF48452">
    <property type="entry name" value="TPR-like"/>
    <property type="match status" value="4"/>
</dbReference>
<dbReference type="PANTHER" id="PTHR45586">
    <property type="entry name" value="TPR REPEAT-CONTAINING PROTEIN PA4667"/>
    <property type="match status" value="1"/>
</dbReference>
<dbReference type="PROSITE" id="PS51257">
    <property type="entry name" value="PROKAR_LIPOPROTEIN"/>
    <property type="match status" value="1"/>
</dbReference>
<dbReference type="Pfam" id="PF14559">
    <property type="entry name" value="TPR_19"/>
    <property type="match status" value="3"/>
</dbReference>
<dbReference type="InterPro" id="IPR014266">
    <property type="entry name" value="PEP-CTERM_TPR_PrsT"/>
</dbReference>
<dbReference type="NCBIfam" id="TIGR02917">
    <property type="entry name" value="PEP_TPR_lipo"/>
    <property type="match status" value="1"/>
</dbReference>
<organism evidence="4 5">
    <name type="scientific">Nitrosomonas mobilis</name>
    <dbReference type="NCBI Taxonomy" id="51642"/>
    <lineage>
        <taxon>Bacteria</taxon>
        <taxon>Pseudomonadati</taxon>
        <taxon>Pseudomonadota</taxon>
        <taxon>Betaproteobacteria</taxon>
        <taxon>Nitrosomonadales</taxon>
        <taxon>Nitrosomonadaceae</taxon>
        <taxon>Nitrosomonas</taxon>
    </lineage>
</organism>
<dbReference type="InterPro" id="IPR011990">
    <property type="entry name" value="TPR-like_helical_dom_sf"/>
</dbReference>
<feature type="repeat" description="TPR" evidence="3">
    <location>
        <begin position="36"/>
        <end position="69"/>
    </location>
</feature>
<dbReference type="Pfam" id="PF13432">
    <property type="entry name" value="TPR_16"/>
    <property type="match status" value="4"/>
</dbReference>
<dbReference type="Proteomes" id="UP000198729">
    <property type="component" value="Unassembled WGS sequence"/>
</dbReference>
<sequence>MNQPDKTSMPVKPGTASALILIAALILSACGQSKDAQALVAEAKQHQQKGDDKAAIIQLKNALQLSPDDAEIRFLLGALYNKEGNIPAAEKELSQALRLGMESTKVLPELGQAWLGTGQFQKLLDETDKLASLENQVDLLVLRGNALLALGKFQEAKEMFEQALEDNSDQPDALIGMARYSLIQNNLEAAMNFADDAVTRNPQNSGAALFKGDLLRAQGKTAEALTLYEKVISLQPDAVAAYINRAAILIGDKKFENAQADLKTALTLSPGNLAANYTQALLDFSQNKHEAAREVLQQILGAAPGHMPSVLLMGATQFALESYPQAQQQVELYLKSIPNNLYAIKLMASIQLKNNQAKQAVATLAPALNAAQQDPQLFALAGEAYMRAGDSTKATEYFEKADALVPNNAELHTAMAMSKLAQGDSKSAIADLEMATQLDSESDRARVMLAMTHLQRQEYDKALEAVAVLQASHPDNPLFHNLQGGIYLGQKDLAKARTSFNQAVALQADYFPAIINLARLDLQENNPDAARARLTAVLQKDKKHLQAMQALAGIALAQGDNDVATRWMEQASEANPDNLSAALQLGLHYLRVNQPKKSLALAKKLQTTNGENLSLIELLARASLANDDKVAALDNFQKLAARMPDSAPAQLQLAQMYVAMQDNKAAAAALKRALTIQPDLVEAKIAQARLAAQAGREDQALKIAREIQQQHDKLSAGFELEGDLLSQKNAAAAAKAYDKALAKQESSQLMIKLHEALARSKNEKQAEKRINDWIKKHPTDAITRTYLAGIHLAKKQYDPAIKQYQAILAQHPEHAATLNNLAWIYQQQKNPAALEFAEKAHQQAPDAPAIMDTLGWILIEQGQAKRGVTLLGKAVSMVPEAAEIRYHYAVGLNQAGDKTKARKELEHLLANEHPFPQREEARKLLDTL</sequence>
<dbReference type="SMART" id="SM00028">
    <property type="entry name" value="TPR"/>
    <property type="match status" value="16"/>
</dbReference>
<feature type="repeat" description="TPR" evidence="3">
    <location>
        <begin position="205"/>
        <end position="238"/>
    </location>
</feature>
<keyword evidence="5" id="KW-1185">Reference proteome</keyword>
<feature type="repeat" description="TPR" evidence="3">
    <location>
        <begin position="375"/>
        <end position="408"/>
    </location>
</feature>
<dbReference type="InterPro" id="IPR051012">
    <property type="entry name" value="CellSynth/LPSAsmb/PSIAsmb"/>
</dbReference>
<dbReference type="PANTHER" id="PTHR45586:SF1">
    <property type="entry name" value="LIPOPOLYSACCHARIDE ASSEMBLY PROTEIN B"/>
    <property type="match status" value="1"/>
</dbReference>
<proteinExistence type="predicted"/>
<accession>A0A1G5SFF2</accession>
<dbReference type="Pfam" id="PF13181">
    <property type="entry name" value="TPR_8"/>
    <property type="match status" value="1"/>
</dbReference>
<dbReference type="Pfam" id="PF13414">
    <property type="entry name" value="TPR_11"/>
    <property type="match status" value="2"/>
</dbReference>
<name>A0A1G5SFF2_9PROT</name>
<gene>
    <name evidence="4" type="ORF">NSMM_460019</name>
</gene>
<feature type="repeat" description="TPR" evidence="3">
    <location>
        <begin position="137"/>
        <end position="170"/>
    </location>
</feature>
<keyword evidence="2 3" id="KW-0802">TPR repeat</keyword>
<keyword evidence="1" id="KW-0677">Repeat</keyword>
<dbReference type="Gene3D" id="1.25.40.10">
    <property type="entry name" value="Tetratricopeptide repeat domain"/>
    <property type="match status" value="6"/>
</dbReference>
<protein>
    <submittedName>
        <fullName evidence="4">TPR repeat</fullName>
    </submittedName>
</protein>
<evidence type="ECO:0000313" key="5">
    <source>
        <dbReference type="Proteomes" id="UP000198729"/>
    </source>
</evidence>
<evidence type="ECO:0000313" key="4">
    <source>
        <dbReference type="EMBL" id="SCZ85926.1"/>
    </source>
</evidence>